<accession>A0AAE1R185</accession>
<dbReference type="Proteomes" id="UP001291623">
    <property type="component" value="Unassembled WGS sequence"/>
</dbReference>
<gene>
    <name evidence="8" type="ORF">RND71_037888</name>
</gene>
<comment type="caution">
    <text evidence="8">The sequence shown here is derived from an EMBL/GenBank/DDBJ whole genome shotgun (WGS) entry which is preliminary data.</text>
</comment>
<feature type="signal peptide" evidence="7">
    <location>
        <begin position="1"/>
        <end position="18"/>
    </location>
</feature>
<proteinExistence type="inferred from homology"/>
<dbReference type="GO" id="GO:0005179">
    <property type="term" value="F:hormone activity"/>
    <property type="evidence" value="ECO:0007669"/>
    <property type="project" value="UniProtKB-KW"/>
</dbReference>
<dbReference type="PANTHER" id="PTHR33136:SF89">
    <property type="entry name" value="PROTEIN RALF-LIKE 19"/>
    <property type="match status" value="1"/>
</dbReference>
<dbReference type="GO" id="GO:0019722">
    <property type="term" value="P:calcium-mediated signaling"/>
    <property type="evidence" value="ECO:0007669"/>
    <property type="project" value="TreeGrafter"/>
</dbReference>
<organism evidence="8 9">
    <name type="scientific">Anisodus tanguticus</name>
    <dbReference type="NCBI Taxonomy" id="243964"/>
    <lineage>
        <taxon>Eukaryota</taxon>
        <taxon>Viridiplantae</taxon>
        <taxon>Streptophyta</taxon>
        <taxon>Embryophyta</taxon>
        <taxon>Tracheophyta</taxon>
        <taxon>Spermatophyta</taxon>
        <taxon>Magnoliopsida</taxon>
        <taxon>eudicotyledons</taxon>
        <taxon>Gunneridae</taxon>
        <taxon>Pentapetalae</taxon>
        <taxon>asterids</taxon>
        <taxon>lamiids</taxon>
        <taxon>Solanales</taxon>
        <taxon>Solanaceae</taxon>
        <taxon>Solanoideae</taxon>
        <taxon>Hyoscyameae</taxon>
        <taxon>Anisodus</taxon>
    </lineage>
</organism>
<dbReference type="EMBL" id="JAVYJV010000021">
    <property type="protein sequence ID" value="KAK4342072.1"/>
    <property type="molecule type" value="Genomic_DNA"/>
</dbReference>
<keyword evidence="5 7" id="KW-0732">Signal</keyword>
<dbReference type="PANTHER" id="PTHR33136">
    <property type="entry name" value="RAPID ALKALINIZATION FACTOR-LIKE"/>
    <property type="match status" value="1"/>
</dbReference>
<evidence type="ECO:0000256" key="2">
    <source>
        <dbReference type="ARBA" id="ARBA00009178"/>
    </source>
</evidence>
<keyword evidence="9" id="KW-1185">Reference proteome</keyword>
<feature type="chain" id="PRO_5041983528" description="Melanin-concentrating hormone" evidence="7">
    <location>
        <begin position="19"/>
        <end position="129"/>
    </location>
</feature>
<evidence type="ECO:0000256" key="7">
    <source>
        <dbReference type="SAM" id="SignalP"/>
    </source>
</evidence>
<dbReference type="InterPro" id="IPR008801">
    <property type="entry name" value="RALF"/>
</dbReference>
<keyword evidence="6" id="KW-1015">Disulfide bond</keyword>
<sequence>MAARPIFVVMLLATLAFAMVAESSMSSHFEGSAITTLARQSTDDMTTGLIGDTLFEDEEMMMPSESARRTLWDRDNHISYRAMSPNNIPCNRREIVRLCILARDHPAKMQIASMDLKKGIFDEYDSVKF</sequence>
<keyword evidence="4" id="KW-0372">Hormone</keyword>
<name>A0AAE1R185_9SOLA</name>
<evidence type="ECO:0000256" key="4">
    <source>
        <dbReference type="ARBA" id="ARBA00022702"/>
    </source>
</evidence>
<comment type="subcellular location">
    <subcellularLocation>
        <location evidence="1">Secreted</location>
    </subcellularLocation>
</comment>
<evidence type="ECO:0000313" key="9">
    <source>
        <dbReference type="Proteomes" id="UP001291623"/>
    </source>
</evidence>
<reference evidence="8" key="1">
    <citation type="submission" date="2023-12" db="EMBL/GenBank/DDBJ databases">
        <title>Genome assembly of Anisodus tanguticus.</title>
        <authorList>
            <person name="Wang Y.-J."/>
        </authorList>
    </citation>
    <scope>NUCLEOTIDE SEQUENCE</scope>
    <source>
        <strain evidence="8">KB-2021</strain>
        <tissue evidence="8">Leaf</tissue>
    </source>
</reference>
<evidence type="ECO:0000256" key="6">
    <source>
        <dbReference type="ARBA" id="ARBA00023157"/>
    </source>
</evidence>
<protein>
    <recommendedName>
        <fullName evidence="10">Melanin-concentrating hormone</fullName>
    </recommendedName>
</protein>
<dbReference type="GO" id="GO:0005576">
    <property type="term" value="C:extracellular region"/>
    <property type="evidence" value="ECO:0007669"/>
    <property type="project" value="UniProtKB-SubCell"/>
</dbReference>
<evidence type="ECO:0000256" key="5">
    <source>
        <dbReference type="ARBA" id="ARBA00022729"/>
    </source>
</evidence>
<dbReference type="AlphaFoldDB" id="A0AAE1R185"/>
<evidence type="ECO:0000313" key="8">
    <source>
        <dbReference type="EMBL" id="KAK4342072.1"/>
    </source>
</evidence>
<comment type="similarity">
    <text evidence="2">Belongs to the plant rapid alkalinization factor (RALF) family.</text>
</comment>
<evidence type="ECO:0000256" key="3">
    <source>
        <dbReference type="ARBA" id="ARBA00022525"/>
    </source>
</evidence>
<evidence type="ECO:0008006" key="10">
    <source>
        <dbReference type="Google" id="ProtNLM"/>
    </source>
</evidence>
<evidence type="ECO:0000256" key="1">
    <source>
        <dbReference type="ARBA" id="ARBA00004613"/>
    </source>
</evidence>
<dbReference type="Pfam" id="PF05498">
    <property type="entry name" value="RALF"/>
    <property type="match status" value="1"/>
</dbReference>
<dbReference type="GO" id="GO:0009506">
    <property type="term" value="C:plasmodesma"/>
    <property type="evidence" value="ECO:0007669"/>
    <property type="project" value="TreeGrafter"/>
</dbReference>
<keyword evidence="3" id="KW-0964">Secreted</keyword>